<evidence type="ECO:0000313" key="8">
    <source>
        <dbReference type="Proteomes" id="UP001145021"/>
    </source>
</evidence>
<keyword evidence="2 5" id="KW-0812">Transmembrane</keyword>
<dbReference type="Proteomes" id="UP001145021">
    <property type="component" value="Unassembled WGS sequence"/>
</dbReference>
<feature type="domain" description="SLC26A/SulP transporter" evidence="6">
    <location>
        <begin position="25"/>
        <end position="123"/>
    </location>
</feature>
<keyword evidence="4 5" id="KW-0472">Membrane</keyword>
<dbReference type="InterPro" id="IPR011547">
    <property type="entry name" value="SLC26A/SulP_dom"/>
</dbReference>
<evidence type="ECO:0000256" key="4">
    <source>
        <dbReference type="ARBA" id="ARBA00023136"/>
    </source>
</evidence>
<protein>
    <recommendedName>
        <fullName evidence="6">SLC26A/SulP transporter domain-containing protein</fullName>
    </recommendedName>
</protein>
<sequence length="124" mass="13415">MAIPQGMAYVKLAQLPHEFGLYSLINNYTIDTNQELIAIGMSNIFGPFFGFYPVTGSFLHTAIKSKAGICTPLAGVLIVTIVVIVICVLLLVFNNVSNTLLATVIIHAVGNLISMPSAVKKFWM</sequence>
<evidence type="ECO:0000259" key="6">
    <source>
        <dbReference type="Pfam" id="PF00916"/>
    </source>
</evidence>
<proteinExistence type="predicted"/>
<dbReference type="PANTHER" id="PTHR11814">
    <property type="entry name" value="SULFATE TRANSPORTER"/>
    <property type="match status" value="1"/>
</dbReference>
<evidence type="ECO:0000256" key="3">
    <source>
        <dbReference type="ARBA" id="ARBA00022989"/>
    </source>
</evidence>
<feature type="transmembrane region" description="Helical" evidence="5">
    <location>
        <begin position="99"/>
        <end position="119"/>
    </location>
</feature>
<evidence type="ECO:0000313" key="7">
    <source>
        <dbReference type="EMBL" id="KAJ1641628.1"/>
    </source>
</evidence>
<feature type="transmembrane region" description="Helical" evidence="5">
    <location>
        <begin position="67"/>
        <end position="93"/>
    </location>
</feature>
<gene>
    <name evidence="7" type="ORF">LPJ64_006418</name>
</gene>
<dbReference type="Pfam" id="PF00916">
    <property type="entry name" value="Sulfate_transp"/>
    <property type="match status" value="1"/>
</dbReference>
<accession>A0A9W7XCJ9</accession>
<keyword evidence="8" id="KW-1185">Reference proteome</keyword>
<evidence type="ECO:0000256" key="1">
    <source>
        <dbReference type="ARBA" id="ARBA00004141"/>
    </source>
</evidence>
<feature type="non-terminal residue" evidence="7">
    <location>
        <position position="1"/>
    </location>
</feature>
<comment type="caution">
    <text evidence="7">The sequence shown here is derived from an EMBL/GenBank/DDBJ whole genome shotgun (WGS) entry which is preliminary data.</text>
</comment>
<evidence type="ECO:0000256" key="2">
    <source>
        <dbReference type="ARBA" id="ARBA00022692"/>
    </source>
</evidence>
<keyword evidence="3 5" id="KW-1133">Transmembrane helix</keyword>
<dbReference type="InterPro" id="IPR001902">
    <property type="entry name" value="SLC26A/SulP_fam"/>
</dbReference>
<organism evidence="7 8">
    <name type="scientific">Coemansia asiatica</name>
    <dbReference type="NCBI Taxonomy" id="1052880"/>
    <lineage>
        <taxon>Eukaryota</taxon>
        <taxon>Fungi</taxon>
        <taxon>Fungi incertae sedis</taxon>
        <taxon>Zoopagomycota</taxon>
        <taxon>Kickxellomycotina</taxon>
        <taxon>Kickxellomycetes</taxon>
        <taxon>Kickxellales</taxon>
        <taxon>Kickxellaceae</taxon>
        <taxon>Coemansia</taxon>
    </lineage>
</organism>
<dbReference type="EMBL" id="JANBOH010000812">
    <property type="protein sequence ID" value="KAJ1641628.1"/>
    <property type="molecule type" value="Genomic_DNA"/>
</dbReference>
<feature type="transmembrane region" description="Helical" evidence="5">
    <location>
        <begin position="36"/>
        <end position="55"/>
    </location>
</feature>
<dbReference type="AlphaFoldDB" id="A0A9W7XCJ9"/>
<comment type="subcellular location">
    <subcellularLocation>
        <location evidence="1">Membrane</location>
        <topology evidence="1">Multi-pass membrane protein</topology>
    </subcellularLocation>
</comment>
<evidence type="ECO:0000256" key="5">
    <source>
        <dbReference type="SAM" id="Phobius"/>
    </source>
</evidence>
<name>A0A9W7XCJ9_9FUNG</name>
<dbReference type="GO" id="GO:0055085">
    <property type="term" value="P:transmembrane transport"/>
    <property type="evidence" value="ECO:0007669"/>
    <property type="project" value="InterPro"/>
</dbReference>
<dbReference type="GO" id="GO:0016020">
    <property type="term" value="C:membrane"/>
    <property type="evidence" value="ECO:0007669"/>
    <property type="project" value="UniProtKB-SubCell"/>
</dbReference>
<reference evidence="7" key="1">
    <citation type="submission" date="2022-07" db="EMBL/GenBank/DDBJ databases">
        <title>Phylogenomic reconstructions and comparative analyses of Kickxellomycotina fungi.</title>
        <authorList>
            <person name="Reynolds N.K."/>
            <person name="Stajich J.E."/>
            <person name="Barry K."/>
            <person name="Grigoriev I.V."/>
            <person name="Crous P."/>
            <person name="Smith M.E."/>
        </authorList>
    </citation>
    <scope>NUCLEOTIDE SEQUENCE</scope>
    <source>
        <strain evidence="7">NBRC 105413</strain>
    </source>
</reference>